<reference evidence="10" key="1">
    <citation type="submission" date="2015-09" db="EMBL/GenBank/DDBJ databases">
        <authorList>
            <person name="Rodrigo-Torres Lidia"/>
            <person name="Arahal R.David."/>
        </authorList>
    </citation>
    <scope>NUCLEOTIDE SEQUENCE [LARGE SCALE GENOMIC DNA]</scope>
    <source>
        <strain evidence="10">CECT 5114</strain>
    </source>
</reference>
<dbReference type="GO" id="GO:0006364">
    <property type="term" value="P:rRNA processing"/>
    <property type="evidence" value="ECO:0007669"/>
    <property type="project" value="UniProtKB-UniRule"/>
</dbReference>
<dbReference type="PANTHER" id="PTHR46986:SF1">
    <property type="entry name" value="ENDORIBONUCLEASE YBEY, CHLOROPLASTIC"/>
    <property type="match status" value="1"/>
</dbReference>
<feature type="binding site" evidence="7">
    <location>
        <position position="124"/>
    </location>
    <ligand>
        <name>Zn(2+)</name>
        <dbReference type="ChEBI" id="CHEBI:29105"/>
        <note>catalytic</note>
    </ligand>
</feature>
<dbReference type="Proteomes" id="UP000051184">
    <property type="component" value="Unassembled WGS sequence"/>
</dbReference>
<keyword evidence="10" id="KW-1185">Reference proteome</keyword>
<evidence type="ECO:0000256" key="4">
    <source>
        <dbReference type="ARBA" id="ARBA00022759"/>
    </source>
</evidence>
<evidence type="ECO:0000256" key="3">
    <source>
        <dbReference type="ARBA" id="ARBA00022723"/>
    </source>
</evidence>
<keyword evidence="3 7" id="KW-0479">Metal-binding</keyword>
<dbReference type="OrthoDB" id="9807740at2"/>
<keyword evidence="7" id="KW-0698">rRNA processing</keyword>
<dbReference type="GO" id="GO:0004521">
    <property type="term" value="F:RNA endonuclease activity"/>
    <property type="evidence" value="ECO:0007669"/>
    <property type="project" value="UniProtKB-UniRule"/>
</dbReference>
<comment type="function">
    <text evidence="7">Single strand-specific metallo-endoribonuclease involved in late-stage 70S ribosome quality control and in maturation of the 3' terminus of the 16S rRNA.</text>
</comment>
<keyword evidence="5 7" id="KW-0378">Hydrolase</keyword>
<dbReference type="NCBIfam" id="TIGR00043">
    <property type="entry name" value="rRNA maturation RNase YbeY"/>
    <property type="match status" value="1"/>
</dbReference>
<feature type="region of interest" description="Disordered" evidence="8">
    <location>
        <begin position="60"/>
        <end position="94"/>
    </location>
</feature>
<evidence type="ECO:0000256" key="1">
    <source>
        <dbReference type="ARBA" id="ARBA00010875"/>
    </source>
</evidence>
<dbReference type="HAMAP" id="MF_00009">
    <property type="entry name" value="Endoribonucl_YbeY"/>
    <property type="match status" value="1"/>
</dbReference>
<dbReference type="SUPFAM" id="SSF55486">
    <property type="entry name" value="Metalloproteases ('zincins'), catalytic domain"/>
    <property type="match status" value="1"/>
</dbReference>
<dbReference type="EC" id="3.1.-.-" evidence="7"/>
<evidence type="ECO:0000256" key="5">
    <source>
        <dbReference type="ARBA" id="ARBA00022801"/>
    </source>
</evidence>
<evidence type="ECO:0000256" key="8">
    <source>
        <dbReference type="SAM" id="MobiDB-lite"/>
    </source>
</evidence>
<accession>A0A0P1ISU6</accession>
<evidence type="ECO:0000256" key="6">
    <source>
        <dbReference type="ARBA" id="ARBA00022833"/>
    </source>
</evidence>
<dbReference type="STRING" id="1715691.TA5113_01212"/>
<evidence type="ECO:0000256" key="2">
    <source>
        <dbReference type="ARBA" id="ARBA00022722"/>
    </source>
</evidence>
<dbReference type="InterPro" id="IPR002036">
    <property type="entry name" value="YbeY"/>
</dbReference>
<gene>
    <name evidence="7 9" type="primary">ybeY</name>
    <name evidence="9" type="ORF">TA5114_02385</name>
</gene>
<proteinExistence type="inferred from homology"/>
<comment type="similarity">
    <text evidence="1 7">Belongs to the endoribonuclease YbeY family.</text>
</comment>
<sequence>MEIDLVIEDERWSAVDLERLAERAGQGVVAELELGPDWEICVMACDDARIADLNAEFREKPSSTNVLSWPSEERGAEVDGDQPLPPTGPDPELGDIAIAFETCKREADEANKAFEDHVTHLLVHGILHLLGYDHIRDQDATLMETLETKILGKMGISDPYREIPG</sequence>
<protein>
    <recommendedName>
        <fullName evidence="7">Endoribonuclease YbeY</fullName>
        <ecNumber evidence="7">3.1.-.-</ecNumber>
    </recommendedName>
</protein>
<name>A0A0P1ISU6_9RHOB</name>
<dbReference type="PANTHER" id="PTHR46986">
    <property type="entry name" value="ENDORIBONUCLEASE YBEY, CHLOROPLASTIC"/>
    <property type="match status" value="1"/>
</dbReference>
<keyword evidence="2 7" id="KW-0540">Nuclease</keyword>
<dbReference type="Gene3D" id="3.40.390.30">
    <property type="entry name" value="Metalloproteases ('zincins'), catalytic domain"/>
    <property type="match status" value="1"/>
</dbReference>
<dbReference type="GO" id="GO:0005737">
    <property type="term" value="C:cytoplasm"/>
    <property type="evidence" value="ECO:0007669"/>
    <property type="project" value="UniProtKB-SubCell"/>
</dbReference>
<feature type="binding site" evidence="7">
    <location>
        <position position="128"/>
    </location>
    <ligand>
        <name>Zn(2+)</name>
        <dbReference type="ChEBI" id="CHEBI:29105"/>
        <note>catalytic</note>
    </ligand>
</feature>
<dbReference type="InterPro" id="IPR020549">
    <property type="entry name" value="YbeY_CS"/>
</dbReference>
<comment type="subcellular location">
    <subcellularLocation>
        <location evidence="7">Cytoplasm</location>
    </subcellularLocation>
</comment>
<organism evidence="9 10">
    <name type="scientific">Cognatishimia activa</name>
    <dbReference type="NCBI Taxonomy" id="1715691"/>
    <lineage>
        <taxon>Bacteria</taxon>
        <taxon>Pseudomonadati</taxon>
        <taxon>Pseudomonadota</taxon>
        <taxon>Alphaproteobacteria</taxon>
        <taxon>Rhodobacterales</taxon>
        <taxon>Paracoccaceae</taxon>
        <taxon>Cognatishimia</taxon>
    </lineage>
</organism>
<keyword evidence="6 7" id="KW-0862">Zinc</keyword>
<dbReference type="Pfam" id="PF02130">
    <property type="entry name" value="YbeY"/>
    <property type="match status" value="1"/>
</dbReference>
<comment type="cofactor">
    <cofactor evidence="7">
        <name>Zn(2+)</name>
        <dbReference type="ChEBI" id="CHEBI:29105"/>
    </cofactor>
    <text evidence="7">Binds 1 zinc ion.</text>
</comment>
<feature type="binding site" evidence="7">
    <location>
        <position position="134"/>
    </location>
    <ligand>
        <name>Zn(2+)</name>
        <dbReference type="ChEBI" id="CHEBI:29105"/>
        <note>catalytic</note>
    </ligand>
</feature>
<dbReference type="AlphaFoldDB" id="A0A0P1ISU6"/>
<dbReference type="GO" id="GO:0008270">
    <property type="term" value="F:zinc ion binding"/>
    <property type="evidence" value="ECO:0007669"/>
    <property type="project" value="UniProtKB-UniRule"/>
</dbReference>
<evidence type="ECO:0000313" key="9">
    <source>
        <dbReference type="EMBL" id="CUK26570.1"/>
    </source>
</evidence>
<keyword evidence="4 7" id="KW-0255">Endonuclease</keyword>
<dbReference type="EMBL" id="CYUE01000020">
    <property type="protein sequence ID" value="CUK26570.1"/>
    <property type="molecule type" value="Genomic_DNA"/>
</dbReference>
<evidence type="ECO:0000313" key="10">
    <source>
        <dbReference type="Proteomes" id="UP000051184"/>
    </source>
</evidence>
<dbReference type="PROSITE" id="PS01306">
    <property type="entry name" value="UPF0054"/>
    <property type="match status" value="1"/>
</dbReference>
<keyword evidence="7" id="KW-0690">Ribosome biogenesis</keyword>
<evidence type="ECO:0000256" key="7">
    <source>
        <dbReference type="HAMAP-Rule" id="MF_00009"/>
    </source>
</evidence>
<dbReference type="GO" id="GO:0004222">
    <property type="term" value="F:metalloendopeptidase activity"/>
    <property type="evidence" value="ECO:0007669"/>
    <property type="project" value="InterPro"/>
</dbReference>
<dbReference type="RefSeq" id="WP_058315447.1">
    <property type="nucleotide sequence ID" value="NZ_CYTO01000009.1"/>
</dbReference>
<keyword evidence="7" id="KW-0963">Cytoplasm</keyword>
<dbReference type="InterPro" id="IPR023091">
    <property type="entry name" value="MetalPrtase_cat_dom_sf_prd"/>
</dbReference>